<accession>A0AAU8HNT3</accession>
<evidence type="ECO:0000313" key="11">
    <source>
        <dbReference type="EMBL" id="XCI16288.1"/>
    </source>
</evidence>
<feature type="transmembrane region" description="Helical" evidence="10">
    <location>
        <begin position="29"/>
        <end position="50"/>
    </location>
</feature>
<sequence length="98" mass="11206">MNTFTFILYFSLINGFLSMIYKKNFFLSILLCLEIILLNLIIFNFILYNINGQINFLSFSLFLIALAAVEASIGISIITLITRNFSLNNIISLNLLKN</sequence>
<gene>
    <name evidence="11" type="primary">ND4L</name>
</gene>
<keyword evidence="5" id="KW-1278">Translocase</keyword>
<dbReference type="Gene3D" id="1.10.287.3510">
    <property type="match status" value="1"/>
</dbReference>
<organism evidence="11">
    <name type="scientific">Silax daleus</name>
    <dbReference type="NCBI Taxonomy" id="3230861"/>
    <lineage>
        <taxon>Eukaryota</taxon>
        <taxon>Metazoa</taxon>
        <taxon>Echinodermata</taxon>
        <taxon>Eleutherozoa</taxon>
        <taxon>Asterozoa</taxon>
        <taxon>Ophiuroidea</taxon>
        <taxon>Myophiuroidea</taxon>
        <taxon>Metophiurida</taxon>
        <taxon>Ophintegrida</taxon>
        <taxon>Amphilepidida</taxon>
        <taxon>Ophiurina</taxon>
        <taxon>Gnathophiurina</taxon>
        <taxon>Amphiuroidea</taxon>
        <taxon>Amphiuridae</taxon>
        <taxon>Silax</taxon>
    </lineage>
</organism>
<keyword evidence="7" id="KW-0520">NAD</keyword>
<evidence type="ECO:0000256" key="8">
    <source>
        <dbReference type="ARBA" id="ARBA00023136"/>
    </source>
</evidence>
<keyword evidence="6 10" id="KW-1133">Transmembrane helix</keyword>
<evidence type="ECO:0000256" key="5">
    <source>
        <dbReference type="ARBA" id="ARBA00022967"/>
    </source>
</evidence>
<comment type="similarity">
    <text evidence="2">Belongs to the complex I subunit 4L family.</text>
</comment>
<reference evidence="11" key="1">
    <citation type="submission" date="2024-06" db="EMBL/GenBank/DDBJ databases">
        <title>Genomic investigations of benthic invertebrates from the Clarion-Clipperton fields of polymetallic nodules.</title>
        <authorList>
            <person name="Gastineau R."/>
            <person name="Dabek P."/>
            <person name="Mianowicz K."/>
            <person name="Otis C."/>
            <person name="Stoyanova V."/>
            <person name="Krawcewicz A."/>
            <person name="Abramowski T."/>
        </authorList>
    </citation>
    <scope>NUCLEOTIDE SEQUENCE</scope>
</reference>
<comment type="subcellular location">
    <subcellularLocation>
        <location evidence="1">Membrane</location>
        <topology evidence="1">Multi-pass membrane protein</topology>
    </subcellularLocation>
</comment>
<feature type="transmembrane region" description="Helical" evidence="10">
    <location>
        <begin position="56"/>
        <end position="81"/>
    </location>
</feature>
<evidence type="ECO:0000256" key="4">
    <source>
        <dbReference type="ARBA" id="ARBA00022692"/>
    </source>
</evidence>
<evidence type="ECO:0000256" key="1">
    <source>
        <dbReference type="ARBA" id="ARBA00004141"/>
    </source>
</evidence>
<dbReference type="InterPro" id="IPR039428">
    <property type="entry name" value="NUOK/Mnh_C1-like"/>
</dbReference>
<evidence type="ECO:0000256" key="7">
    <source>
        <dbReference type="ARBA" id="ARBA00023027"/>
    </source>
</evidence>
<evidence type="ECO:0000256" key="6">
    <source>
        <dbReference type="ARBA" id="ARBA00022989"/>
    </source>
</evidence>
<keyword evidence="11" id="KW-0496">Mitochondrion</keyword>
<proteinExistence type="inferred from homology"/>
<dbReference type="Pfam" id="PF00420">
    <property type="entry name" value="Oxidored_q2"/>
    <property type="match status" value="1"/>
</dbReference>
<protein>
    <recommendedName>
        <fullName evidence="3">NADH-ubiquinone oxidoreductase chain 4L</fullName>
    </recommendedName>
    <alternativeName>
        <fullName evidence="9">NADH dehydrogenase subunit 4L</fullName>
    </alternativeName>
</protein>
<dbReference type="GO" id="GO:0016020">
    <property type="term" value="C:membrane"/>
    <property type="evidence" value="ECO:0007669"/>
    <property type="project" value="UniProtKB-SubCell"/>
</dbReference>
<dbReference type="AlphaFoldDB" id="A0AAU8HNT3"/>
<evidence type="ECO:0000256" key="3">
    <source>
        <dbReference type="ARBA" id="ARBA00016612"/>
    </source>
</evidence>
<evidence type="ECO:0000256" key="2">
    <source>
        <dbReference type="ARBA" id="ARBA00010519"/>
    </source>
</evidence>
<evidence type="ECO:0000256" key="10">
    <source>
        <dbReference type="SAM" id="Phobius"/>
    </source>
</evidence>
<dbReference type="EMBL" id="PP977505">
    <property type="protein sequence ID" value="XCI16288.1"/>
    <property type="molecule type" value="Genomic_DNA"/>
</dbReference>
<keyword evidence="4 10" id="KW-0812">Transmembrane</keyword>
<evidence type="ECO:0000256" key="9">
    <source>
        <dbReference type="ARBA" id="ARBA00031586"/>
    </source>
</evidence>
<geneLocation type="mitochondrion" evidence="11"/>
<name>A0AAU8HNT3_9ECHI</name>
<keyword evidence="8 10" id="KW-0472">Membrane</keyword>